<proteinExistence type="predicted"/>
<evidence type="ECO:0000313" key="1">
    <source>
        <dbReference type="EMBL" id="CAG8831629.1"/>
    </source>
</evidence>
<dbReference type="Proteomes" id="UP000789901">
    <property type="component" value="Unassembled WGS sequence"/>
</dbReference>
<protein>
    <submittedName>
        <fullName evidence="1">34808_t:CDS:1</fullName>
    </submittedName>
</protein>
<sequence length="169" mass="19323">FELGHFDYGIEEQLVQKTSSKQMVVDSETIIKNLPKTPIELDSYRTQNESKKEDSILKKSETTCLRIQKLLKPLTIHKKENYIINSTLMKIDPNRVKIEIESDKAHAKVSSSQEVLQINILLQKILKKLEIVENNQSVFLVTDKSNPSIRSLAHPSNSTLVEIKNHSKS</sequence>
<reference evidence="1 2" key="1">
    <citation type="submission" date="2021-06" db="EMBL/GenBank/DDBJ databases">
        <authorList>
            <person name="Kallberg Y."/>
            <person name="Tangrot J."/>
            <person name="Rosling A."/>
        </authorList>
    </citation>
    <scope>NUCLEOTIDE SEQUENCE [LARGE SCALE GENOMIC DNA]</scope>
    <source>
        <strain evidence="1 2">120-4 pot B 10/14</strain>
    </source>
</reference>
<gene>
    <name evidence="1" type="ORF">GMARGA_LOCUS30733</name>
</gene>
<accession>A0ABN7WGY1</accession>
<feature type="non-terminal residue" evidence="1">
    <location>
        <position position="1"/>
    </location>
</feature>
<evidence type="ECO:0000313" key="2">
    <source>
        <dbReference type="Proteomes" id="UP000789901"/>
    </source>
</evidence>
<organism evidence="1 2">
    <name type="scientific">Gigaspora margarita</name>
    <dbReference type="NCBI Taxonomy" id="4874"/>
    <lineage>
        <taxon>Eukaryota</taxon>
        <taxon>Fungi</taxon>
        <taxon>Fungi incertae sedis</taxon>
        <taxon>Mucoromycota</taxon>
        <taxon>Glomeromycotina</taxon>
        <taxon>Glomeromycetes</taxon>
        <taxon>Diversisporales</taxon>
        <taxon>Gigasporaceae</taxon>
        <taxon>Gigaspora</taxon>
    </lineage>
</organism>
<keyword evidence="2" id="KW-1185">Reference proteome</keyword>
<dbReference type="EMBL" id="CAJVQB010044058">
    <property type="protein sequence ID" value="CAG8831629.1"/>
    <property type="molecule type" value="Genomic_DNA"/>
</dbReference>
<comment type="caution">
    <text evidence="1">The sequence shown here is derived from an EMBL/GenBank/DDBJ whole genome shotgun (WGS) entry which is preliminary data.</text>
</comment>
<name>A0ABN7WGY1_GIGMA</name>